<dbReference type="SMART" id="SM00547">
    <property type="entry name" value="ZnF_RBZ"/>
    <property type="match status" value="1"/>
</dbReference>
<protein>
    <recommendedName>
        <fullName evidence="10">RanBP2-type domain-containing protein</fullName>
    </recommendedName>
</protein>
<keyword evidence="4" id="KW-0862">Zinc</keyword>
<dbReference type="PANTHER" id="PTHR12920">
    <property type="entry name" value="RYBP AND YAF2-RELATED"/>
    <property type="match status" value="1"/>
</dbReference>
<keyword evidence="12" id="KW-1185">Reference proteome</keyword>
<dbReference type="InterPro" id="IPR001876">
    <property type="entry name" value="Znf_RanBP2"/>
</dbReference>
<keyword evidence="3 8" id="KW-0863">Zinc-finger</keyword>
<dbReference type="SUPFAM" id="SSF90209">
    <property type="entry name" value="Ran binding protein zinc finger-like"/>
    <property type="match status" value="1"/>
</dbReference>
<feature type="region of interest" description="Disordered" evidence="9">
    <location>
        <begin position="139"/>
        <end position="184"/>
    </location>
</feature>
<dbReference type="GO" id="GO:0005634">
    <property type="term" value="C:nucleus"/>
    <property type="evidence" value="ECO:0007669"/>
    <property type="project" value="UniProtKB-SubCell"/>
</dbReference>
<evidence type="ECO:0000256" key="1">
    <source>
        <dbReference type="ARBA" id="ARBA00004123"/>
    </source>
</evidence>
<keyword evidence="5" id="KW-0805">Transcription regulation</keyword>
<dbReference type="PANTHER" id="PTHR12920:SF4">
    <property type="entry name" value="GEO03726P1"/>
    <property type="match status" value="1"/>
</dbReference>
<dbReference type="Gene3D" id="4.10.1060.10">
    <property type="entry name" value="Zinc finger, RanBP2-type"/>
    <property type="match status" value="1"/>
</dbReference>
<feature type="compositionally biased region" description="Basic and acidic residues" evidence="9">
    <location>
        <begin position="74"/>
        <end position="98"/>
    </location>
</feature>
<dbReference type="Proteomes" id="UP001378592">
    <property type="component" value="Unassembled WGS sequence"/>
</dbReference>
<feature type="compositionally biased region" description="Basic and acidic residues" evidence="9">
    <location>
        <begin position="173"/>
        <end position="184"/>
    </location>
</feature>
<keyword evidence="7" id="KW-0539">Nucleus</keyword>
<dbReference type="Pfam" id="PF17219">
    <property type="entry name" value="YAF2_RYBP"/>
    <property type="match status" value="1"/>
</dbReference>
<gene>
    <name evidence="11" type="ORF">R5R35_010824</name>
</gene>
<keyword evidence="6" id="KW-0804">Transcription</keyword>
<organism evidence="11 12">
    <name type="scientific">Gryllus longicercus</name>
    <dbReference type="NCBI Taxonomy" id="2509291"/>
    <lineage>
        <taxon>Eukaryota</taxon>
        <taxon>Metazoa</taxon>
        <taxon>Ecdysozoa</taxon>
        <taxon>Arthropoda</taxon>
        <taxon>Hexapoda</taxon>
        <taxon>Insecta</taxon>
        <taxon>Pterygota</taxon>
        <taxon>Neoptera</taxon>
        <taxon>Polyneoptera</taxon>
        <taxon>Orthoptera</taxon>
        <taxon>Ensifera</taxon>
        <taxon>Gryllidea</taxon>
        <taxon>Grylloidea</taxon>
        <taxon>Gryllidae</taxon>
        <taxon>Gryllinae</taxon>
        <taxon>Gryllus</taxon>
    </lineage>
</organism>
<dbReference type="Pfam" id="PF00641">
    <property type="entry name" value="Zn_ribbon_RanBP"/>
    <property type="match status" value="1"/>
</dbReference>
<evidence type="ECO:0000256" key="4">
    <source>
        <dbReference type="ARBA" id="ARBA00022833"/>
    </source>
</evidence>
<feature type="domain" description="RanBP2-type" evidence="10">
    <location>
        <begin position="22"/>
        <end position="51"/>
    </location>
</feature>
<dbReference type="PROSITE" id="PS50199">
    <property type="entry name" value="ZF_RANBP2_2"/>
    <property type="match status" value="1"/>
</dbReference>
<evidence type="ECO:0000313" key="11">
    <source>
        <dbReference type="EMBL" id="KAK7871438.1"/>
    </source>
</evidence>
<keyword evidence="2" id="KW-0479">Metal-binding</keyword>
<evidence type="ECO:0000256" key="5">
    <source>
        <dbReference type="ARBA" id="ARBA00023015"/>
    </source>
</evidence>
<dbReference type="InterPro" id="IPR033774">
    <property type="entry name" value="YAF2_RYBP"/>
</dbReference>
<accession>A0AAN9Z7P9</accession>
<evidence type="ECO:0000256" key="3">
    <source>
        <dbReference type="ARBA" id="ARBA00022771"/>
    </source>
</evidence>
<dbReference type="GO" id="GO:0045893">
    <property type="term" value="P:positive regulation of DNA-templated transcription"/>
    <property type="evidence" value="ECO:0007669"/>
    <property type="project" value="InterPro"/>
</dbReference>
<evidence type="ECO:0000259" key="10">
    <source>
        <dbReference type="PROSITE" id="PS50199"/>
    </source>
</evidence>
<comment type="subcellular location">
    <subcellularLocation>
        <location evidence="1">Nucleus</location>
    </subcellularLocation>
</comment>
<dbReference type="PROSITE" id="PS01358">
    <property type="entry name" value="ZF_RANBP2_1"/>
    <property type="match status" value="1"/>
</dbReference>
<dbReference type="AlphaFoldDB" id="A0AAN9Z7P9"/>
<dbReference type="GO" id="GO:0008270">
    <property type="term" value="F:zinc ion binding"/>
    <property type="evidence" value="ECO:0007669"/>
    <property type="project" value="UniProtKB-KW"/>
</dbReference>
<comment type="caution">
    <text evidence="11">The sequence shown here is derived from an EMBL/GenBank/DDBJ whole genome shotgun (WGS) entry which is preliminary data.</text>
</comment>
<evidence type="ECO:0000256" key="2">
    <source>
        <dbReference type="ARBA" id="ARBA00022723"/>
    </source>
</evidence>
<proteinExistence type="predicted"/>
<evidence type="ECO:0000256" key="7">
    <source>
        <dbReference type="ARBA" id="ARBA00023242"/>
    </source>
</evidence>
<evidence type="ECO:0000256" key="9">
    <source>
        <dbReference type="SAM" id="MobiDB-lite"/>
    </source>
</evidence>
<name>A0AAN9Z7P9_9ORTH</name>
<evidence type="ECO:0000313" key="12">
    <source>
        <dbReference type="Proteomes" id="UP001378592"/>
    </source>
</evidence>
<evidence type="ECO:0000256" key="8">
    <source>
        <dbReference type="PROSITE-ProRule" id="PRU00322"/>
    </source>
</evidence>
<dbReference type="InterPro" id="IPR039958">
    <property type="entry name" value="RYBP/YAF2"/>
</dbReference>
<dbReference type="EMBL" id="JAZDUA010000039">
    <property type="protein sequence ID" value="KAK7871438.1"/>
    <property type="molecule type" value="Genomic_DNA"/>
</dbReference>
<reference evidence="11 12" key="1">
    <citation type="submission" date="2024-03" db="EMBL/GenBank/DDBJ databases">
        <title>The genome assembly and annotation of the cricket Gryllus longicercus Weissman &amp; Gray.</title>
        <authorList>
            <person name="Szrajer S."/>
            <person name="Gray D."/>
            <person name="Ylla G."/>
        </authorList>
    </citation>
    <scope>NUCLEOTIDE SEQUENCE [LARGE SCALE GENOMIC DNA]</scope>
    <source>
        <strain evidence="11">DAG 2021-001</strain>
        <tissue evidence="11">Whole body minus gut</tissue>
    </source>
</reference>
<feature type="region of interest" description="Disordered" evidence="9">
    <location>
        <begin position="51"/>
        <end position="124"/>
    </location>
</feature>
<dbReference type="InterPro" id="IPR036443">
    <property type="entry name" value="Znf_RanBP2_sf"/>
</dbReference>
<dbReference type="GO" id="GO:0003677">
    <property type="term" value="F:DNA binding"/>
    <property type="evidence" value="ECO:0007669"/>
    <property type="project" value="TreeGrafter"/>
</dbReference>
<evidence type="ECO:0000256" key="6">
    <source>
        <dbReference type="ARBA" id="ARBA00023163"/>
    </source>
</evidence>
<feature type="compositionally biased region" description="Low complexity" evidence="9">
    <location>
        <begin position="149"/>
        <end position="167"/>
    </location>
</feature>
<sequence>MEMKQSNLHKVPQTKRQAKVLEESFWDCSVCTYRNTAEAFKCLMCDVRKGSSTRKPRINPQLVAQYNPTPPKMNKKEGNFKEGAPREGQVKEKSDKKNNPSKSKSTKKSWYPPRLKNVDRSTAQTRDVTVNNVTVFITEYKPKLKKTLSEQSGQSSSASSENESQSEYNTDARSADVDTDSHSS</sequence>
<dbReference type="GO" id="GO:0003712">
    <property type="term" value="F:transcription coregulator activity"/>
    <property type="evidence" value="ECO:0007669"/>
    <property type="project" value="TreeGrafter"/>
</dbReference>